<proteinExistence type="predicted"/>
<dbReference type="Proteomes" id="UP000000657">
    <property type="component" value="Chromosome"/>
</dbReference>
<dbReference type="STRING" id="326424.FRAAL4750"/>
<dbReference type="AlphaFoldDB" id="Q0RGJ6"/>
<protein>
    <submittedName>
        <fullName evidence="1">Uncharacterized protein</fullName>
    </submittedName>
</protein>
<keyword evidence="2" id="KW-1185">Reference proteome</keyword>
<reference evidence="1 2" key="1">
    <citation type="journal article" date="2007" name="Genome Res.">
        <title>Genome characteristics of facultatively symbiotic Frankia sp. strains reflect host range and host plant biogeography.</title>
        <authorList>
            <person name="Normand P."/>
            <person name="Lapierre P."/>
            <person name="Tisa L.S."/>
            <person name="Gogarten J.P."/>
            <person name="Alloisio N."/>
            <person name="Bagnarol E."/>
            <person name="Bassi C.A."/>
            <person name="Berry A.M."/>
            <person name="Bickhart D.M."/>
            <person name="Choisne N."/>
            <person name="Couloux A."/>
            <person name="Cournoyer B."/>
            <person name="Cruveiller S."/>
            <person name="Daubin V."/>
            <person name="Demange N."/>
            <person name="Francino M.P."/>
            <person name="Goltsman E."/>
            <person name="Huang Y."/>
            <person name="Kopp O.R."/>
            <person name="Labarre L."/>
            <person name="Lapidus A."/>
            <person name="Lavire C."/>
            <person name="Marechal J."/>
            <person name="Martinez M."/>
            <person name="Mastronunzio J.E."/>
            <person name="Mullin B.C."/>
            <person name="Niemann J."/>
            <person name="Pujic P."/>
            <person name="Rawnsley T."/>
            <person name="Rouy Z."/>
            <person name="Schenowitz C."/>
            <person name="Sellstedt A."/>
            <person name="Tavares F."/>
            <person name="Tomkins J.P."/>
            <person name="Vallenet D."/>
            <person name="Valverde C."/>
            <person name="Wall L.G."/>
            <person name="Wang Y."/>
            <person name="Medigue C."/>
            <person name="Benson D.R."/>
        </authorList>
    </citation>
    <scope>NUCLEOTIDE SEQUENCE [LARGE SCALE GENOMIC DNA]</scope>
    <source>
        <strain evidence="2">DSM 45986 / CECT 9034 / ACN14a</strain>
    </source>
</reference>
<organism evidence="1 2">
    <name type="scientific">Frankia alni (strain DSM 45986 / CECT 9034 / ACN14a)</name>
    <dbReference type="NCBI Taxonomy" id="326424"/>
    <lineage>
        <taxon>Bacteria</taxon>
        <taxon>Bacillati</taxon>
        <taxon>Actinomycetota</taxon>
        <taxon>Actinomycetes</taxon>
        <taxon>Frankiales</taxon>
        <taxon>Frankiaceae</taxon>
        <taxon>Frankia</taxon>
    </lineage>
</organism>
<dbReference type="HOGENOM" id="CLU_2584618_0_0_11"/>
<gene>
    <name evidence="1" type="ordered locus">FRAAL4750</name>
</gene>
<dbReference type="KEGG" id="fal:FRAAL4750"/>
<accession>Q0RGJ6</accession>
<evidence type="ECO:0000313" key="2">
    <source>
        <dbReference type="Proteomes" id="UP000000657"/>
    </source>
</evidence>
<name>Q0RGJ6_FRAAA</name>
<sequence length="80" mass="8519">MPREGVAASAGTAAGFFTTGRGYQIWHLDSDVGLSLIFGLKFHRDHPSNLPPANRPPASSRAQRPACWSCTPIGLSRAGK</sequence>
<dbReference type="EMBL" id="CT573213">
    <property type="protein sequence ID" value="CAJ63391.1"/>
    <property type="molecule type" value="Genomic_DNA"/>
</dbReference>
<evidence type="ECO:0000313" key="1">
    <source>
        <dbReference type="EMBL" id="CAJ63391.1"/>
    </source>
</evidence>